<dbReference type="Proteomes" id="UP000307440">
    <property type="component" value="Unassembled WGS sequence"/>
</dbReference>
<proteinExistence type="predicted"/>
<feature type="region of interest" description="Disordered" evidence="1">
    <location>
        <begin position="1"/>
        <end position="148"/>
    </location>
</feature>
<organism evidence="2 3">
    <name type="scientific">Coprinopsis marcescibilis</name>
    <name type="common">Agaric fungus</name>
    <name type="synonym">Psathyrella marcescibilis</name>
    <dbReference type="NCBI Taxonomy" id="230819"/>
    <lineage>
        <taxon>Eukaryota</taxon>
        <taxon>Fungi</taxon>
        <taxon>Dikarya</taxon>
        <taxon>Basidiomycota</taxon>
        <taxon>Agaricomycotina</taxon>
        <taxon>Agaricomycetes</taxon>
        <taxon>Agaricomycetidae</taxon>
        <taxon>Agaricales</taxon>
        <taxon>Agaricineae</taxon>
        <taxon>Psathyrellaceae</taxon>
        <taxon>Coprinopsis</taxon>
    </lineage>
</organism>
<dbReference type="EMBL" id="ML210298">
    <property type="protein sequence ID" value="TFK20499.1"/>
    <property type="molecule type" value="Genomic_DNA"/>
</dbReference>
<name>A0A5C3KJM9_COPMA</name>
<keyword evidence="3" id="KW-1185">Reference proteome</keyword>
<feature type="compositionally biased region" description="Polar residues" evidence="1">
    <location>
        <begin position="100"/>
        <end position="130"/>
    </location>
</feature>
<evidence type="ECO:0000256" key="1">
    <source>
        <dbReference type="SAM" id="MobiDB-lite"/>
    </source>
</evidence>
<evidence type="ECO:0000313" key="2">
    <source>
        <dbReference type="EMBL" id="TFK20499.1"/>
    </source>
</evidence>
<sequence>MDAGASNSRKRKANRLQTKRKRKAMSTDRSEQEQEEGSSVETELAALPTGAIDVEEDSTSAVLRTVDAGGSNPRKRKATRHQSKRKRKATSTDHSETEQQEGSSAQTEITAVPSSAMSVEQGLTTAQVHPTTALPPPGPKEDTGNRVRPQVDGGILNNAQGVHIEGSATLISARNYTSVYNTIVQPDTSAKGTFGYRYQVCCSS</sequence>
<reference evidence="2 3" key="1">
    <citation type="journal article" date="2019" name="Nat. Ecol. Evol.">
        <title>Megaphylogeny resolves global patterns of mushroom evolution.</title>
        <authorList>
            <person name="Varga T."/>
            <person name="Krizsan K."/>
            <person name="Foldi C."/>
            <person name="Dima B."/>
            <person name="Sanchez-Garcia M."/>
            <person name="Sanchez-Ramirez S."/>
            <person name="Szollosi G.J."/>
            <person name="Szarkandi J.G."/>
            <person name="Papp V."/>
            <person name="Albert L."/>
            <person name="Andreopoulos W."/>
            <person name="Angelini C."/>
            <person name="Antonin V."/>
            <person name="Barry K.W."/>
            <person name="Bougher N.L."/>
            <person name="Buchanan P."/>
            <person name="Buyck B."/>
            <person name="Bense V."/>
            <person name="Catcheside P."/>
            <person name="Chovatia M."/>
            <person name="Cooper J."/>
            <person name="Damon W."/>
            <person name="Desjardin D."/>
            <person name="Finy P."/>
            <person name="Geml J."/>
            <person name="Haridas S."/>
            <person name="Hughes K."/>
            <person name="Justo A."/>
            <person name="Karasinski D."/>
            <person name="Kautmanova I."/>
            <person name="Kiss B."/>
            <person name="Kocsube S."/>
            <person name="Kotiranta H."/>
            <person name="LaButti K.M."/>
            <person name="Lechner B.E."/>
            <person name="Liimatainen K."/>
            <person name="Lipzen A."/>
            <person name="Lukacs Z."/>
            <person name="Mihaltcheva S."/>
            <person name="Morgado L.N."/>
            <person name="Niskanen T."/>
            <person name="Noordeloos M.E."/>
            <person name="Ohm R.A."/>
            <person name="Ortiz-Santana B."/>
            <person name="Ovrebo C."/>
            <person name="Racz N."/>
            <person name="Riley R."/>
            <person name="Savchenko A."/>
            <person name="Shiryaev A."/>
            <person name="Soop K."/>
            <person name="Spirin V."/>
            <person name="Szebenyi C."/>
            <person name="Tomsovsky M."/>
            <person name="Tulloss R.E."/>
            <person name="Uehling J."/>
            <person name="Grigoriev I.V."/>
            <person name="Vagvolgyi C."/>
            <person name="Papp T."/>
            <person name="Martin F.M."/>
            <person name="Miettinen O."/>
            <person name="Hibbett D.S."/>
            <person name="Nagy L.G."/>
        </authorList>
    </citation>
    <scope>NUCLEOTIDE SEQUENCE [LARGE SCALE GENOMIC DNA]</scope>
    <source>
        <strain evidence="2 3">CBS 121175</strain>
    </source>
</reference>
<feature type="compositionally biased region" description="Basic residues" evidence="1">
    <location>
        <begin position="73"/>
        <end position="89"/>
    </location>
</feature>
<protein>
    <submittedName>
        <fullName evidence="2">Uncharacterized protein</fullName>
    </submittedName>
</protein>
<gene>
    <name evidence="2" type="ORF">FA15DRAFT_125017</name>
</gene>
<accession>A0A5C3KJM9</accession>
<evidence type="ECO:0000313" key="3">
    <source>
        <dbReference type="Proteomes" id="UP000307440"/>
    </source>
</evidence>
<dbReference type="AlphaFoldDB" id="A0A5C3KJM9"/>
<feature type="compositionally biased region" description="Basic residues" evidence="1">
    <location>
        <begin position="8"/>
        <end position="24"/>
    </location>
</feature>